<feature type="region of interest" description="Disordered" evidence="1">
    <location>
        <begin position="1"/>
        <end position="33"/>
    </location>
</feature>
<dbReference type="InterPro" id="IPR010721">
    <property type="entry name" value="UstE-like"/>
</dbReference>
<keyword evidence="2" id="KW-0812">Transmembrane</keyword>
<dbReference type="EMBL" id="MU857620">
    <property type="protein sequence ID" value="KAK4249689.1"/>
    <property type="molecule type" value="Genomic_DNA"/>
</dbReference>
<reference evidence="3" key="2">
    <citation type="submission" date="2023-05" db="EMBL/GenBank/DDBJ databases">
        <authorList>
            <consortium name="Lawrence Berkeley National Laboratory"/>
            <person name="Steindorff A."/>
            <person name="Hensen N."/>
            <person name="Bonometti L."/>
            <person name="Westerberg I."/>
            <person name="Brannstrom I.O."/>
            <person name="Guillou S."/>
            <person name="Cros-Aarteil S."/>
            <person name="Calhoun S."/>
            <person name="Haridas S."/>
            <person name="Kuo A."/>
            <person name="Mondo S."/>
            <person name="Pangilinan J."/>
            <person name="Riley R."/>
            <person name="Labutti K."/>
            <person name="Andreopoulos B."/>
            <person name="Lipzen A."/>
            <person name="Chen C."/>
            <person name="Yanf M."/>
            <person name="Daum C."/>
            <person name="Ng V."/>
            <person name="Clum A."/>
            <person name="Ohm R."/>
            <person name="Martin F."/>
            <person name="Silar P."/>
            <person name="Natvig D."/>
            <person name="Lalanne C."/>
            <person name="Gautier V."/>
            <person name="Ament-Velasquez S.L."/>
            <person name="Kruys A."/>
            <person name="Hutchinson M.I."/>
            <person name="Powell A.J."/>
            <person name="Barry K."/>
            <person name="Miller A.N."/>
            <person name="Grigoriev I.V."/>
            <person name="Debuchy R."/>
            <person name="Gladieux P."/>
            <person name="Thoren M.H."/>
            <person name="Johannesson H."/>
        </authorList>
    </citation>
    <scope>NUCLEOTIDE SEQUENCE</scope>
    <source>
        <strain evidence="3">CBS 359.72</strain>
    </source>
</reference>
<keyword evidence="2" id="KW-1133">Transmembrane helix</keyword>
<dbReference type="AlphaFoldDB" id="A0AAN7CWI7"/>
<comment type="caution">
    <text evidence="3">The sequence shown here is derived from an EMBL/GenBank/DDBJ whole genome shotgun (WGS) entry which is preliminary data.</text>
</comment>
<feature type="transmembrane region" description="Helical" evidence="2">
    <location>
        <begin position="333"/>
        <end position="350"/>
    </location>
</feature>
<evidence type="ECO:0000256" key="1">
    <source>
        <dbReference type="SAM" id="MobiDB-lite"/>
    </source>
</evidence>
<protein>
    <recommendedName>
        <fullName evidence="5">Steroid 5-alpha reductase C-terminal domain-containing protein</fullName>
    </recommendedName>
</protein>
<reference evidence="3" key="1">
    <citation type="journal article" date="2023" name="Mol. Phylogenet. Evol.">
        <title>Genome-scale phylogeny and comparative genomics of the fungal order Sordariales.</title>
        <authorList>
            <person name="Hensen N."/>
            <person name="Bonometti L."/>
            <person name="Westerberg I."/>
            <person name="Brannstrom I.O."/>
            <person name="Guillou S."/>
            <person name="Cros-Aarteil S."/>
            <person name="Calhoun S."/>
            <person name="Haridas S."/>
            <person name="Kuo A."/>
            <person name="Mondo S."/>
            <person name="Pangilinan J."/>
            <person name="Riley R."/>
            <person name="LaButti K."/>
            <person name="Andreopoulos B."/>
            <person name="Lipzen A."/>
            <person name="Chen C."/>
            <person name="Yan M."/>
            <person name="Daum C."/>
            <person name="Ng V."/>
            <person name="Clum A."/>
            <person name="Steindorff A."/>
            <person name="Ohm R.A."/>
            <person name="Martin F."/>
            <person name="Silar P."/>
            <person name="Natvig D.O."/>
            <person name="Lalanne C."/>
            <person name="Gautier V."/>
            <person name="Ament-Velasquez S.L."/>
            <person name="Kruys A."/>
            <person name="Hutchinson M.I."/>
            <person name="Powell A.J."/>
            <person name="Barry K."/>
            <person name="Miller A.N."/>
            <person name="Grigoriev I.V."/>
            <person name="Debuchy R."/>
            <person name="Gladieux P."/>
            <person name="Hiltunen Thoren M."/>
            <person name="Johannesson H."/>
        </authorList>
    </citation>
    <scope>NUCLEOTIDE SEQUENCE</scope>
    <source>
        <strain evidence="3">CBS 359.72</strain>
    </source>
</reference>
<evidence type="ECO:0000256" key="2">
    <source>
        <dbReference type="SAM" id="Phobius"/>
    </source>
</evidence>
<feature type="transmembrane region" description="Helical" evidence="2">
    <location>
        <begin position="64"/>
        <end position="86"/>
    </location>
</feature>
<evidence type="ECO:0000313" key="3">
    <source>
        <dbReference type="EMBL" id="KAK4249689.1"/>
    </source>
</evidence>
<dbReference type="Gene3D" id="1.20.120.1630">
    <property type="match status" value="1"/>
</dbReference>
<keyword evidence="2" id="KW-0472">Membrane</keyword>
<proteinExistence type="predicted"/>
<feature type="transmembrane region" description="Helical" evidence="2">
    <location>
        <begin position="356"/>
        <end position="375"/>
    </location>
</feature>
<dbReference type="PANTHER" id="PTHR32251:SF17">
    <property type="entry name" value="STEROID 5-ALPHA REDUCTASE C-TERMINAL DOMAIN-CONTAINING PROTEIN"/>
    <property type="match status" value="1"/>
</dbReference>
<accession>A0AAN7CWI7</accession>
<dbReference type="Proteomes" id="UP001303647">
    <property type="component" value="Unassembled WGS sequence"/>
</dbReference>
<dbReference type="Pfam" id="PF06966">
    <property type="entry name" value="DUF1295"/>
    <property type="match status" value="1"/>
</dbReference>
<dbReference type="PANTHER" id="PTHR32251">
    <property type="entry name" value="3-OXO-5-ALPHA-STEROID 4-DEHYDROGENASE"/>
    <property type="match status" value="1"/>
</dbReference>
<gene>
    <name evidence="3" type="ORF">C7999DRAFT_39178</name>
</gene>
<evidence type="ECO:0000313" key="4">
    <source>
        <dbReference type="Proteomes" id="UP001303647"/>
    </source>
</evidence>
<feature type="transmembrane region" description="Helical" evidence="2">
    <location>
        <begin position="276"/>
        <end position="299"/>
    </location>
</feature>
<dbReference type="GO" id="GO:0016020">
    <property type="term" value="C:membrane"/>
    <property type="evidence" value="ECO:0007669"/>
    <property type="project" value="TreeGrafter"/>
</dbReference>
<name>A0AAN7CWI7_9PEZI</name>
<organism evidence="3 4">
    <name type="scientific">Corynascus novoguineensis</name>
    <dbReference type="NCBI Taxonomy" id="1126955"/>
    <lineage>
        <taxon>Eukaryota</taxon>
        <taxon>Fungi</taxon>
        <taxon>Dikarya</taxon>
        <taxon>Ascomycota</taxon>
        <taxon>Pezizomycotina</taxon>
        <taxon>Sordariomycetes</taxon>
        <taxon>Sordariomycetidae</taxon>
        <taxon>Sordariales</taxon>
        <taxon>Chaetomiaceae</taxon>
        <taxon>Corynascus</taxon>
    </lineage>
</organism>
<dbReference type="PROSITE" id="PS50244">
    <property type="entry name" value="S5A_REDUCTASE"/>
    <property type="match status" value="1"/>
</dbReference>
<sequence>MALNGNINNKDDRMAPSRQKYKPAIPGAYRNGALPPSPLTTYLEDKKKSPEKPSLAVRVLQSHFLVKLPAIMVITLVLSCLSRTGTQTKTETGTHPPPPAAFLYNLLRTTTGTFALQVAVALPSVLLRTEMLFGLSGPACFVLVIARTLDRTGVANLLLDRPEKAGSFGAGHASVDASYFGGDGALEVVKGIAKGIVLLDGRVWEDIGVNWRQGLVMGIFAFIRALCLGGDSRFDNIRTDRIKFFMVFITQAQAFTSAGQGTSNPISALTGLYQTLWFWLGILAFFRGLMIECVADWQLSKWRFDKYRKKHNDVFCGKGLWNRSRHPNYYGECLLWLGISISCSAVLLSSDARRTTGLGVYTALVLCALTPYFVYKLVRTISVPLIEGKHDRMYMTREDYRDWRRNSTFCIWLDGSGIIWGYI</sequence>
<evidence type="ECO:0008006" key="5">
    <source>
        <dbReference type="Google" id="ProtNLM"/>
    </source>
</evidence>
<keyword evidence="4" id="KW-1185">Reference proteome</keyword>